<name>A0A1Q2YIQ2_9ASCO</name>
<evidence type="ECO:0000256" key="6">
    <source>
        <dbReference type="ARBA" id="ARBA00022776"/>
    </source>
</evidence>
<keyword evidence="5" id="KW-0493">Microtubule</keyword>
<reference evidence="9 10" key="1">
    <citation type="submission" date="2016-08" db="EMBL/GenBank/DDBJ databases">
        <title>Whole genome shotgun sequence of Pichia membranifaciens KS47-1.</title>
        <authorList>
            <person name="Konishi M."/>
            <person name="Ishida M."/>
            <person name="Arakawa T."/>
            <person name="Kato Y."/>
            <person name="Horiuchi J."/>
        </authorList>
    </citation>
    <scope>NUCLEOTIDE SEQUENCE [LARGE SCALE GENOMIC DNA]</scope>
    <source>
        <strain evidence="9 10">KS47-1</strain>
    </source>
</reference>
<comment type="subcellular location">
    <subcellularLocation>
        <location evidence="1">Cytoplasm</location>
        <location evidence="1">Cytoskeleton</location>
        <location evidence="1">Spindle</location>
    </subcellularLocation>
</comment>
<gene>
    <name evidence="9" type="ORF">PMKS-002929</name>
</gene>
<keyword evidence="4" id="KW-0132">Cell division</keyword>
<evidence type="ECO:0000259" key="8">
    <source>
        <dbReference type="Pfam" id="PF12348"/>
    </source>
</evidence>
<dbReference type="Proteomes" id="UP000186136">
    <property type="component" value="Unassembled WGS sequence"/>
</dbReference>
<feature type="compositionally biased region" description="Basic and acidic residues" evidence="7">
    <location>
        <begin position="487"/>
        <end position="498"/>
    </location>
</feature>
<dbReference type="OrthoDB" id="46159at2759"/>
<keyword evidence="10" id="KW-1185">Reference proteome</keyword>
<dbReference type="GO" id="GO:0005819">
    <property type="term" value="C:spindle"/>
    <property type="evidence" value="ECO:0007669"/>
    <property type="project" value="UniProtKB-SubCell"/>
</dbReference>
<organism evidence="9 10">
    <name type="scientific">Pichia membranifaciens</name>
    <dbReference type="NCBI Taxonomy" id="4926"/>
    <lineage>
        <taxon>Eukaryota</taxon>
        <taxon>Fungi</taxon>
        <taxon>Dikarya</taxon>
        <taxon>Ascomycota</taxon>
        <taxon>Saccharomycotina</taxon>
        <taxon>Pichiomycetes</taxon>
        <taxon>Pichiales</taxon>
        <taxon>Pichiaceae</taxon>
        <taxon>Pichia</taxon>
    </lineage>
</organism>
<protein>
    <recommendedName>
        <fullName evidence="3">Protein STU1</fullName>
    </recommendedName>
</protein>
<evidence type="ECO:0000313" key="10">
    <source>
        <dbReference type="Proteomes" id="UP000186136"/>
    </source>
</evidence>
<dbReference type="InterPro" id="IPR024395">
    <property type="entry name" value="CLASP_N_dom"/>
</dbReference>
<dbReference type="EMBL" id="BDGI01000120">
    <property type="protein sequence ID" value="GAV29429.1"/>
    <property type="molecule type" value="Genomic_DNA"/>
</dbReference>
<evidence type="ECO:0000256" key="2">
    <source>
        <dbReference type="ARBA" id="ARBA00009549"/>
    </source>
</evidence>
<evidence type="ECO:0000313" key="9">
    <source>
        <dbReference type="EMBL" id="GAV29429.1"/>
    </source>
</evidence>
<proteinExistence type="inferred from homology"/>
<comment type="similarity">
    <text evidence="2">Belongs to the CLASP family.</text>
</comment>
<accession>A0A1Q2YIQ2</accession>
<dbReference type="InterPro" id="IPR011989">
    <property type="entry name" value="ARM-like"/>
</dbReference>
<keyword evidence="6" id="KW-0131">Cell cycle</keyword>
<evidence type="ECO:0000256" key="7">
    <source>
        <dbReference type="SAM" id="MobiDB-lite"/>
    </source>
</evidence>
<evidence type="ECO:0000256" key="4">
    <source>
        <dbReference type="ARBA" id="ARBA00022618"/>
    </source>
</evidence>
<feature type="compositionally biased region" description="Acidic residues" evidence="7">
    <location>
        <begin position="476"/>
        <end position="485"/>
    </location>
</feature>
<sequence>MSLLRLTSARKIMQHQNANVAIIAILLYTNLNTKIFSILNATIQEKNIQPRVYTGNWIQLILLKYYSPQNLENFHFLVESIESTMIKGISDPIPQVKDAMRNAFWTLCEFDSSYESKITKKLDFAIVRALERSKSVYLSSTNIKFKHVPKRELIKENINDIEREERITPLDPHPISQKEQKKVMDKENLQLHYEPIRKSVRSESLNETRMTQKKKQHVLRNHTVDVNPSATILENAYTANNDDVVDEFTGRIKRENVIYEEITSDSKALQAEGFSKLLKENDSSLTIKFHGALNNLTILNADLFNIIFMEGNENFFRKISSYLSTENILRLFCLYLIKSADYARIDFVINELSLEDTCLSIINILNLSIDASKIDNINLSIQYIKNRFKIIDSILKIFNALIALKKNIIKSYLLSSIFECLFLSFGIVDDDVIKKEYVSTFNLCLQDYDELFKRSLREIKDTALKKEIYTSLNLPMDDEDGDQGDVETSKEISGEKGEEDGVRTKFLSPFRIDAEELDENIDGMTKVIPKLKSFEPGNINEEQPLKSTVVSDFTMIFPKHTGSKLFDFDKIEIKHEETDCEMSVGVEEVISQMEKDDEKSEMEDVEEISDAVEMGHTGETETKAEVVPVTAETETRIALYEPFEEKETAAEETHDATMLEKDKSILSDSTPDMNQLTIDENKEMGGYLGLVVKELLQHEPTAGAEGVSTLNLNEIGNLSWVLSNTDSINRSELYDKLVEQLRGEHQIECLAVLKYFYDMWPEEIDASVIRVFNEILSDTTTASELFLGVLEIVELVDVKVLVSVGKIHSLYPRLQEIILRCILQKMKDDLVDCEDIFMIERIINRACEHDDSFIRMNSYLIYKEMYRMFIGKTCDSQGIELVDDVTVDGMRDSIKRFCGVPVLSEGE</sequence>
<feature type="domain" description="CLASP N-terminal" evidence="8">
    <location>
        <begin position="2"/>
        <end position="131"/>
    </location>
</feature>
<evidence type="ECO:0000256" key="1">
    <source>
        <dbReference type="ARBA" id="ARBA00004186"/>
    </source>
</evidence>
<dbReference type="Pfam" id="PF12348">
    <property type="entry name" value="CLASP_N"/>
    <property type="match status" value="1"/>
</dbReference>
<feature type="region of interest" description="Disordered" evidence="7">
    <location>
        <begin position="475"/>
        <end position="498"/>
    </location>
</feature>
<dbReference type="GO" id="GO:0051301">
    <property type="term" value="P:cell division"/>
    <property type="evidence" value="ECO:0007669"/>
    <property type="project" value="UniProtKB-KW"/>
</dbReference>
<dbReference type="GO" id="GO:0005874">
    <property type="term" value="C:microtubule"/>
    <property type="evidence" value="ECO:0007669"/>
    <property type="project" value="UniProtKB-KW"/>
</dbReference>
<dbReference type="AlphaFoldDB" id="A0A1Q2YIQ2"/>
<keyword evidence="6" id="KW-0498">Mitosis</keyword>
<comment type="caution">
    <text evidence="9">The sequence shown here is derived from an EMBL/GenBank/DDBJ whole genome shotgun (WGS) entry which is preliminary data.</text>
</comment>
<evidence type="ECO:0000256" key="5">
    <source>
        <dbReference type="ARBA" id="ARBA00022701"/>
    </source>
</evidence>
<evidence type="ECO:0000256" key="3">
    <source>
        <dbReference type="ARBA" id="ARBA00016012"/>
    </source>
</evidence>
<dbReference type="Gene3D" id="1.25.10.10">
    <property type="entry name" value="Leucine-rich Repeat Variant"/>
    <property type="match status" value="1"/>
</dbReference>